<dbReference type="EMBL" id="CP090823">
    <property type="protein sequence ID" value="WNS48356.1"/>
    <property type="molecule type" value="Genomic_DNA"/>
</dbReference>
<organism evidence="1 2">
    <name type="scientific">Lactococcus lactis subsp. lactis</name>
    <name type="common">Streptococcus lactis</name>
    <dbReference type="NCBI Taxonomy" id="1360"/>
    <lineage>
        <taxon>Bacteria</taxon>
        <taxon>Bacillati</taxon>
        <taxon>Bacillota</taxon>
        <taxon>Bacilli</taxon>
        <taxon>Lactobacillales</taxon>
        <taxon>Streptococcaceae</taxon>
        <taxon>Lactococcus</taxon>
    </lineage>
</organism>
<evidence type="ECO:0000313" key="1">
    <source>
        <dbReference type="EMBL" id="WNS48356.1"/>
    </source>
</evidence>
<name>A0AAF0W379_LACLL</name>
<evidence type="ECO:0000313" key="2">
    <source>
        <dbReference type="Proteomes" id="UP001055586"/>
    </source>
</evidence>
<reference evidence="1" key="1">
    <citation type="submission" date="2023-09" db="EMBL/GenBank/DDBJ databases">
        <title>Complete Genomes and Methylome analysis of Lactococcus lactis subs lactis strains.</title>
        <authorList>
            <person name="Fomenkov A."/>
            <person name="McDonnell B."/>
            <person name="Sun L."/>
            <person name="Van Sinderen D."/>
            <person name="Roberts R.J."/>
        </authorList>
    </citation>
    <scope>NUCLEOTIDE SEQUENCE</scope>
    <source>
        <strain evidence="1">229</strain>
    </source>
</reference>
<accession>A0AAF0W379</accession>
<protein>
    <submittedName>
        <fullName evidence="1">Uncharacterized protein</fullName>
    </submittedName>
</protein>
<dbReference type="AlphaFoldDB" id="A0AAF0W379"/>
<dbReference type="Proteomes" id="UP001055586">
    <property type="component" value="Chromosome"/>
</dbReference>
<sequence length="107" mass="12287">MSEKKYYVKLKSPNNHRGIWWCGDRSEWQSYSDDPIYGEELDSWGEREVIGWKVSEFIPSFAKSELGKIMGGAIYKGCILPDGHEFSSDCKPWINPLIELVPVEDGE</sequence>
<dbReference type="RefSeq" id="WP_082231511.1">
    <property type="nucleotide sequence ID" value="NZ_CP015906.2"/>
</dbReference>
<gene>
    <name evidence="1" type="ORF">LL229_02920</name>
</gene>
<proteinExistence type="predicted"/>